<dbReference type="Pfam" id="PF06029">
    <property type="entry name" value="AlkA_N"/>
    <property type="match status" value="1"/>
</dbReference>
<dbReference type="SUPFAM" id="SSF57884">
    <property type="entry name" value="Ada DNA repair protein, N-terminal domain (N-Ada 10)"/>
    <property type="match status" value="1"/>
</dbReference>
<dbReference type="PANTHER" id="PTHR43003:SF13">
    <property type="entry name" value="DNA-3-METHYLADENINE GLYCOSYLASE 2"/>
    <property type="match status" value="1"/>
</dbReference>
<dbReference type="EMBL" id="JBHSCX010000004">
    <property type="protein sequence ID" value="MFC4361898.1"/>
    <property type="molecule type" value="Genomic_DNA"/>
</dbReference>
<dbReference type="Pfam" id="PF12833">
    <property type="entry name" value="HTH_18"/>
    <property type="match status" value="1"/>
</dbReference>
<dbReference type="InterPro" id="IPR035451">
    <property type="entry name" value="Ada-like_dom_sf"/>
</dbReference>
<dbReference type="SMART" id="SM01009">
    <property type="entry name" value="AlkA_N"/>
    <property type="match status" value="1"/>
</dbReference>
<evidence type="ECO:0000256" key="4">
    <source>
        <dbReference type="ARBA" id="ARBA00022603"/>
    </source>
</evidence>
<dbReference type="SMART" id="SM00478">
    <property type="entry name" value="ENDO3c"/>
    <property type="match status" value="1"/>
</dbReference>
<evidence type="ECO:0000313" key="12">
    <source>
        <dbReference type="Proteomes" id="UP001595840"/>
    </source>
</evidence>
<dbReference type="PROSITE" id="PS01124">
    <property type="entry name" value="HTH_ARAC_FAMILY_2"/>
    <property type="match status" value="1"/>
</dbReference>
<dbReference type="InterPro" id="IPR010316">
    <property type="entry name" value="AlkA_N"/>
</dbReference>
<keyword evidence="6" id="KW-0805">Transcription regulation</keyword>
<feature type="domain" description="HTH araC/xylS-type" evidence="10">
    <location>
        <begin position="82"/>
        <end position="180"/>
    </location>
</feature>
<dbReference type="SUPFAM" id="SSF46689">
    <property type="entry name" value="Homeodomain-like"/>
    <property type="match status" value="1"/>
</dbReference>
<dbReference type="Gene3D" id="1.10.10.60">
    <property type="entry name" value="Homeodomain-like"/>
    <property type="match status" value="1"/>
</dbReference>
<dbReference type="SUPFAM" id="SSF48150">
    <property type="entry name" value="DNA-glycosylase"/>
    <property type="match status" value="1"/>
</dbReference>
<keyword evidence="4" id="KW-0808">Transferase</keyword>
<name>A0ABV8V2G0_9GAMM</name>
<dbReference type="SMART" id="SM00342">
    <property type="entry name" value="HTH_ARAC"/>
    <property type="match status" value="1"/>
</dbReference>
<dbReference type="RefSeq" id="WP_290264014.1">
    <property type="nucleotide sequence ID" value="NZ_JAUFQG010000006.1"/>
</dbReference>
<dbReference type="PANTHER" id="PTHR43003">
    <property type="entry name" value="DNA-3-METHYLADENINE GLYCOSYLASE"/>
    <property type="match status" value="1"/>
</dbReference>
<dbReference type="InterPro" id="IPR037046">
    <property type="entry name" value="AlkA_N_sf"/>
</dbReference>
<gene>
    <name evidence="11" type="ORF">ACFOX3_06260</name>
</gene>
<evidence type="ECO:0000256" key="8">
    <source>
        <dbReference type="ARBA" id="ARBA00023163"/>
    </source>
</evidence>
<comment type="cofactor">
    <cofactor evidence="2">
        <name>Zn(2+)</name>
        <dbReference type="ChEBI" id="CHEBI:29105"/>
    </cofactor>
</comment>
<reference evidence="12" key="1">
    <citation type="journal article" date="2019" name="Int. J. Syst. Evol. Microbiol.">
        <title>The Global Catalogue of Microorganisms (GCM) 10K type strain sequencing project: providing services to taxonomists for standard genome sequencing and annotation.</title>
        <authorList>
            <consortium name="The Broad Institute Genomics Platform"/>
            <consortium name="The Broad Institute Genome Sequencing Center for Infectious Disease"/>
            <person name="Wu L."/>
            <person name="Ma J."/>
        </authorList>
    </citation>
    <scope>NUCLEOTIDE SEQUENCE [LARGE SCALE GENOMIC DNA]</scope>
    <source>
        <strain evidence="12">CECT 8570</strain>
    </source>
</reference>
<evidence type="ECO:0000256" key="6">
    <source>
        <dbReference type="ARBA" id="ARBA00023015"/>
    </source>
</evidence>
<dbReference type="InterPro" id="IPR003265">
    <property type="entry name" value="HhH-GPD_domain"/>
</dbReference>
<dbReference type="CDD" id="cd00056">
    <property type="entry name" value="ENDO3c"/>
    <property type="match status" value="1"/>
</dbReference>
<organism evidence="11 12">
    <name type="scientific">Simiduia curdlanivorans</name>
    <dbReference type="NCBI Taxonomy" id="1492769"/>
    <lineage>
        <taxon>Bacteria</taxon>
        <taxon>Pseudomonadati</taxon>
        <taxon>Pseudomonadota</taxon>
        <taxon>Gammaproteobacteria</taxon>
        <taxon>Cellvibrionales</taxon>
        <taxon>Cellvibrionaceae</taxon>
        <taxon>Simiduia</taxon>
    </lineage>
</organism>
<protein>
    <recommendedName>
        <fullName evidence="3">DNA-3-methyladenine glycosylase II</fullName>
        <ecNumber evidence="3">3.2.2.21</ecNumber>
    </recommendedName>
</protein>
<dbReference type="InterPro" id="IPR011257">
    <property type="entry name" value="DNA_glycosylase"/>
</dbReference>
<dbReference type="Proteomes" id="UP001595840">
    <property type="component" value="Unassembled WGS sequence"/>
</dbReference>
<evidence type="ECO:0000256" key="5">
    <source>
        <dbReference type="ARBA" id="ARBA00022763"/>
    </source>
</evidence>
<keyword evidence="8" id="KW-0804">Transcription</keyword>
<evidence type="ECO:0000259" key="10">
    <source>
        <dbReference type="PROSITE" id="PS01124"/>
    </source>
</evidence>
<dbReference type="Gene3D" id="3.30.310.20">
    <property type="entry name" value="DNA-3-methyladenine glycosylase AlkA, N-terminal domain"/>
    <property type="match status" value="1"/>
</dbReference>
<keyword evidence="4" id="KW-0489">Methyltransferase</keyword>
<dbReference type="Gene3D" id="3.40.10.10">
    <property type="entry name" value="DNA Methylphosphotriester Repair Domain"/>
    <property type="match status" value="1"/>
</dbReference>
<keyword evidence="12" id="KW-1185">Reference proteome</keyword>
<sequence>MSVMPLTPQQCQAARLARDGRFDGVFYTAVLTTGIYCRPICPARPPKEANVRYFPSAAACAQQGYRPCLRCKPDAAPAPASSATLTTAMGQLNAGASVVQVAQQLAISDRYLRKLFVTELGVAPKQYQLYQRCLLAKQLLHQTALPITQIAFASGFESVRRFNDCFAQQLKLTPSAVRAQDSGQTAAKNQPSLTLNLSYRPPYNWPWVCDFLRARAIVGLETVSAEHYGRQFYLGAEKVSFVALHQTEQCQFQVTIQLSNWRLLIAAVDKIRRMLDLNANSFFIDQALASAAPTIVLNAGLRIPQFPSCFEAGVRAVLGQQVSVAAARNLVAQVVANLGERDGELHWFPLPERLAEHSLDFLKMPGQRRDTLRRLAQFCVEQPSANARDWLALKGIGPWTVDYACMRGQGDTDIWLSGDLGVKHSLAKLGAVNDSLAQPWRSYLTVQMWSQL</sequence>
<proteinExistence type="predicted"/>
<evidence type="ECO:0000256" key="9">
    <source>
        <dbReference type="ARBA" id="ARBA00023204"/>
    </source>
</evidence>
<evidence type="ECO:0000256" key="1">
    <source>
        <dbReference type="ARBA" id="ARBA00000086"/>
    </source>
</evidence>
<dbReference type="EC" id="3.2.2.21" evidence="3"/>
<evidence type="ECO:0000256" key="2">
    <source>
        <dbReference type="ARBA" id="ARBA00001947"/>
    </source>
</evidence>
<dbReference type="Gene3D" id="1.10.340.30">
    <property type="entry name" value="Hypothetical protein, domain 2"/>
    <property type="match status" value="1"/>
</dbReference>
<dbReference type="InterPro" id="IPR051912">
    <property type="entry name" value="Alkylbase_DNA_Glycosylase/TA"/>
</dbReference>
<dbReference type="InterPro" id="IPR018060">
    <property type="entry name" value="HTH_AraC"/>
</dbReference>
<dbReference type="InterPro" id="IPR009057">
    <property type="entry name" value="Homeodomain-like_sf"/>
</dbReference>
<accession>A0ABV8V2G0</accession>
<comment type="caution">
    <text evidence="11">The sequence shown here is derived from an EMBL/GenBank/DDBJ whole genome shotgun (WGS) entry which is preliminary data.</text>
</comment>
<dbReference type="SUPFAM" id="SSF55945">
    <property type="entry name" value="TATA-box binding protein-like"/>
    <property type="match status" value="1"/>
</dbReference>
<evidence type="ECO:0000313" key="11">
    <source>
        <dbReference type="EMBL" id="MFC4361898.1"/>
    </source>
</evidence>
<evidence type="ECO:0000256" key="7">
    <source>
        <dbReference type="ARBA" id="ARBA00023159"/>
    </source>
</evidence>
<dbReference type="InterPro" id="IPR004026">
    <property type="entry name" value="Ada_DNA_repair_Zn-bd"/>
</dbReference>
<keyword evidence="7" id="KW-0010">Activator</keyword>
<evidence type="ECO:0000256" key="3">
    <source>
        <dbReference type="ARBA" id="ARBA00012000"/>
    </source>
</evidence>
<keyword evidence="5" id="KW-0227">DNA damage</keyword>
<comment type="catalytic activity">
    <reaction evidence="1">
        <text>Hydrolysis of alkylated DNA, releasing 3-methyladenine, 3-methylguanine, 7-methylguanine and 7-methyladenine.</text>
        <dbReference type="EC" id="3.2.2.21"/>
    </reaction>
</comment>
<dbReference type="Pfam" id="PF02805">
    <property type="entry name" value="Ada_Zn_binding"/>
    <property type="match status" value="1"/>
</dbReference>
<keyword evidence="9" id="KW-0234">DNA repair</keyword>